<dbReference type="Pfam" id="PF04116">
    <property type="entry name" value="FA_hydroxylase"/>
    <property type="match status" value="1"/>
</dbReference>
<reference evidence="7" key="1">
    <citation type="submission" date="2021-01" db="EMBL/GenBank/DDBJ databases">
        <authorList>
            <person name="Corre E."/>
            <person name="Pelletier E."/>
            <person name="Niang G."/>
            <person name="Scheremetjew M."/>
            <person name="Finn R."/>
            <person name="Kale V."/>
            <person name="Holt S."/>
            <person name="Cochrane G."/>
            <person name="Meng A."/>
            <person name="Brown T."/>
            <person name="Cohen L."/>
        </authorList>
    </citation>
    <scope>NUCLEOTIDE SEQUENCE</scope>
    <source>
        <strain evidence="7">CCMP826</strain>
    </source>
</reference>
<dbReference type="EMBL" id="HBGV01006266">
    <property type="protein sequence ID" value="CAD9481785.1"/>
    <property type="molecule type" value="Transcribed_RNA"/>
</dbReference>
<dbReference type="InterPro" id="IPR006694">
    <property type="entry name" value="Fatty_acid_hydroxylase"/>
</dbReference>
<dbReference type="InterPro" id="IPR050307">
    <property type="entry name" value="Sterol_Desaturase_Related"/>
</dbReference>
<gene>
    <name evidence="7" type="ORF">HTAM1171_LOCUS3801</name>
</gene>
<feature type="transmembrane region" description="Helical" evidence="5">
    <location>
        <begin position="64"/>
        <end position="88"/>
    </location>
</feature>
<dbReference type="PANTHER" id="PTHR11863">
    <property type="entry name" value="STEROL DESATURASE"/>
    <property type="match status" value="1"/>
</dbReference>
<dbReference type="GO" id="GO:0008610">
    <property type="term" value="P:lipid biosynthetic process"/>
    <property type="evidence" value="ECO:0007669"/>
    <property type="project" value="InterPro"/>
</dbReference>
<keyword evidence="3 5" id="KW-1133">Transmembrane helix</keyword>
<feature type="transmembrane region" description="Helical" evidence="5">
    <location>
        <begin position="12"/>
        <end position="33"/>
    </location>
</feature>
<organism evidence="7">
    <name type="scientific">Helicotheca tamesis</name>
    <dbReference type="NCBI Taxonomy" id="374047"/>
    <lineage>
        <taxon>Eukaryota</taxon>
        <taxon>Sar</taxon>
        <taxon>Stramenopiles</taxon>
        <taxon>Ochrophyta</taxon>
        <taxon>Bacillariophyta</taxon>
        <taxon>Mediophyceae</taxon>
        <taxon>Lithodesmiophycidae</taxon>
        <taxon>Lithodesmiales</taxon>
        <taxon>Lithodesmiaceae</taxon>
        <taxon>Helicotheca</taxon>
    </lineage>
</organism>
<evidence type="ECO:0000256" key="2">
    <source>
        <dbReference type="ARBA" id="ARBA00022692"/>
    </source>
</evidence>
<evidence type="ECO:0000256" key="1">
    <source>
        <dbReference type="ARBA" id="ARBA00004370"/>
    </source>
</evidence>
<evidence type="ECO:0000256" key="5">
    <source>
        <dbReference type="SAM" id="Phobius"/>
    </source>
</evidence>
<keyword evidence="4 5" id="KW-0472">Membrane</keyword>
<name>A0A7S2MGC8_9STRA</name>
<sequence length="257" mass="29820">MFVFTQMHQSISVKCGLVSNVVFWVASLLGLYADHLVKSKKSPLLARCKLQPNQHLSPKEKLDLILLSFFNMIIVALFICCPIFEWLWNHIQHHPDRLAEADDWIWHRELLLKLPIHAIVAESGFYSIHVIMHRYPFLYRHIHKVHHRFIAPTAMACVYAHPLEFAFGNIFPIYLGPMLTNAHPMTCYIFWFPLAMAGTCKGHCGYRIMGLVDPHDAHHFYFKLNYGGMYLADYLFGTTTKHPSEKKDEKLRMLGNG</sequence>
<evidence type="ECO:0000256" key="3">
    <source>
        <dbReference type="ARBA" id="ARBA00022989"/>
    </source>
</evidence>
<proteinExistence type="predicted"/>
<evidence type="ECO:0000256" key="4">
    <source>
        <dbReference type="ARBA" id="ARBA00023136"/>
    </source>
</evidence>
<protein>
    <recommendedName>
        <fullName evidence="6">Fatty acid hydroxylase domain-containing protein</fullName>
    </recommendedName>
</protein>
<accession>A0A7S2MGC8</accession>
<dbReference type="AlphaFoldDB" id="A0A7S2MGC8"/>
<dbReference type="GO" id="GO:0016491">
    <property type="term" value="F:oxidoreductase activity"/>
    <property type="evidence" value="ECO:0007669"/>
    <property type="project" value="InterPro"/>
</dbReference>
<evidence type="ECO:0000313" key="7">
    <source>
        <dbReference type="EMBL" id="CAD9481785.1"/>
    </source>
</evidence>
<keyword evidence="2 5" id="KW-0812">Transmembrane</keyword>
<dbReference type="GO" id="GO:0005506">
    <property type="term" value="F:iron ion binding"/>
    <property type="evidence" value="ECO:0007669"/>
    <property type="project" value="InterPro"/>
</dbReference>
<feature type="domain" description="Fatty acid hydroxylase" evidence="6">
    <location>
        <begin position="116"/>
        <end position="238"/>
    </location>
</feature>
<evidence type="ECO:0000259" key="6">
    <source>
        <dbReference type="Pfam" id="PF04116"/>
    </source>
</evidence>
<comment type="subcellular location">
    <subcellularLocation>
        <location evidence="1">Membrane</location>
    </subcellularLocation>
</comment>
<dbReference type="GO" id="GO:0016020">
    <property type="term" value="C:membrane"/>
    <property type="evidence" value="ECO:0007669"/>
    <property type="project" value="UniProtKB-SubCell"/>
</dbReference>